<dbReference type="InterPro" id="IPR036770">
    <property type="entry name" value="Ankyrin_rpt-contain_sf"/>
</dbReference>
<dbReference type="eggNOG" id="KOG1198">
    <property type="taxonomic scope" value="Eukaryota"/>
</dbReference>
<organism evidence="3 4">
    <name type="scientific">Thalassiosira oceanica</name>
    <name type="common">Marine diatom</name>
    <dbReference type="NCBI Taxonomy" id="159749"/>
    <lineage>
        <taxon>Eukaryota</taxon>
        <taxon>Sar</taxon>
        <taxon>Stramenopiles</taxon>
        <taxon>Ochrophyta</taxon>
        <taxon>Bacillariophyta</taxon>
        <taxon>Coscinodiscophyceae</taxon>
        <taxon>Thalassiosirophycidae</taxon>
        <taxon>Thalassiosirales</taxon>
        <taxon>Thalassiosiraceae</taxon>
        <taxon>Thalassiosira</taxon>
    </lineage>
</organism>
<dbReference type="SUPFAM" id="SSF50129">
    <property type="entry name" value="GroES-like"/>
    <property type="match status" value="1"/>
</dbReference>
<dbReference type="EMBL" id="AGNL01044216">
    <property type="protein sequence ID" value="EJK50076.1"/>
    <property type="molecule type" value="Genomic_DNA"/>
</dbReference>
<feature type="non-terminal residue" evidence="3">
    <location>
        <position position="1"/>
    </location>
</feature>
<dbReference type="PANTHER" id="PTHR43482:SF1">
    <property type="entry name" value="PROTEIN AST1-RELATED"/>
    <property type="match status" value="1"/>
</dbReference>
<dbReference type="Gene3D" id="3.90.180.10">
    <property type="entry name" value="Medium-chain alcohol dehydrogenases, catalytic domain"/>
    <property type="match status" value="1"/>
</dbReference>
<proteinExistence type="predicted"/>
<comment type="caution">
    <text evidence="3">The sequence shown here is derived from an EMBL/GenBank/DDBJ whole genome shotgun (WGS) entry which is preliminary data.</text>
</comment>
<evidence type="ECO:0000259" key="2">
    <source>
        <dbReference type="Pfam" id="PF08240"/>
    </source>
</evidence>
<dbReference type="InterPro" id="IPR052585">
    <property type="entry name" value="Lipid_raft_assoc_Zn_ADH"/>
</dbReference>
<feature type="compositionally biased region" description="Basic residues" evidence="1">
    <location>
        <begin position="449"/>
        <end position="459"/>
    </location>
</feature>
<dbReference type="Proteomes" id="UP000266841">
    <property type="component" value="Unassembled WGS sequence"/>
</dbReference>
<dbReference type="Gene3D" id="1.25.40.20">
    <property type="entry name" value="Ankyrin repeat-containing domain"/>
    <property type="match status" value="1"/>
</dbReference>
<accession>K0RME3</accession>
<evidence type="ECO:0000256" key="1">
    <source>
        <dbReference type="SAM" id="MobiDB-lite"/>
    </source>
</evidence>
<dbReference type="Pfam" id="PF08240">
    <property type="entry name" value="ADH_N"/>
    <property type="match status" value="1"/>
</dbReference>
<dbReference type="InterPro" id="IPR011032">
    <property type="entry name" value="GroES-like_sf"/>
</dbReference>
<keyword evidence="4" id="KW-1185">Reference proteome</keyword>
<feature type="region of interest" description="Disordered" evidence="1">
    <location>
        <begin position="122"/>
        <end position="146"/>
    </location>
</feature>
<gene>
    <name evidence="3" type="ORF">THAOC_30993</name>
</gene>
<feature type="compositionally biased region" description="Basic and acidic residues" evidence="1">
    <location>
        <begin position="492"/>
        <end position="508"/>
    </location>
</feature>
<dbReference type="InterPro" id="IPR013154">
    <property type="entry name" value="ADH-like_N"/>
</dbReference>
<feature type="region of interest" description="Disordered" evidence="1">
    <location>
        <begin position="426"/>
        <end position="547"/>
    </location>
</feature>
<feature type="domain" description="Alcohol dehydrogenase-like N-terminal" evidence="2">
    <location>
        <begin position="236"/>
        <end position="336"/>
    </location>
</feature>
<evidence type="ECO:0000313" key="3">
    <source>
        <dbReference type="EMBL" id="EJK50076.1"/>
    </source>
</evidence>
<name>K0RME3_THAOC</name>
<dbReference type="SUPFAM" id="SSF48403">
    <property type="entry name" value="Ankyrin repeat"/>
    <property type="match status" value="1"/>
</dbReference>
<dbReference type="OrthoDB" id="22470at2836"/>
<dbReference type="PANTHER" id="PTHR43482">
    <property type="entry name" value="PROTEIN AST1-RELATED"/>
    <property type="match status" value="1"/>
</dbReference>
<protein>
    <recommendedName>
        <fullName evidence="2">Alcohol dehydrogenase-like N-terminal domain-containing protein</fullName>
    </recommendedName>
</protein>
<reference evidence="3 4" key="1">
    <citation type="journal article" date="2012" name="Genome Biol.">
        <title>Genome and low-iron response of an oceanic diatom adapted to chronic iron limitation.</title>
        <authorList>
            <person name="Lommer M."/>
            <person name="Specht M."/>
            <person name="Roy A.S."/>
            <person name="Kraemer L."/>
            <person name="Andreson R."/>
            <person name="Gutowska M.A."/>
            <person name="Wolf J."/>
            <person name="Bergner S.V."/>
            <person name="Schilhabel M.B."/>
            <person name="Klostermeier U.C."/>
            <person name="Beiko R.G."/>
            <person name="Rosenstiel P."/>
            <person name="Hippler M."/>
            <person name="Laroche J."/>
        </authorList>
    </citation>
    <scope>NUCLEOTIDE SEQUENCE [LARGE SCALE GENOMIC DNA]</scope>
    <source>
        <strain evidence="3 4">CCMP1005</strain>
    </source>
</reference>
<dbReference type="AlphaFoldDB" id="K0RME3"/>
<sequence>NLSNLLITRAAQGSNRLLFRLLPLHAASVFDAPPSTISALVSAHARAASCRDESGRLPVHLAVRNGADPAVVAALLEAHPKGALMRDREGRTPVDIAGEMSGVGKDREKYLEVLEPYMIAASKADDEDGTADEEREGVPPSASSSVEPSVIKYEQYVPATLCGVEILPLTVNLHDDFRLDRWEDESAVDRAIECEPVLPHGVAGSDRQLNVRVMEIGSVENMTLEQLDTPDPVYTDDVVVMIKCSSITREDCLARRGTWDAVPAGAYVPGTDLVGQVYSMGTEAMRLSGLEVGDRVCATVTDSANAKYVTLPYDRLIPVPRGTGPMAAIGLLSSYVPAQQCLEMAKARTGLPLTGKNVLVVGCDPVALAVLDLCMNEGACVYVSGECGGMGNIHELVPSCDRSPRKTHVANALSLRLSQLLYSRRAPPPVPDGEGCKLPPYPALGVAPRARRDHGRRRGLGLPRQLRVDGSRPLPRRRPRLRGAERGLVPRRPQDGPVREQGGPDRHAQAVGEARAQEEDGGLLRQGGEQEGHCQDRQMLQVPLHPREEGRYQSRGCFHCLPEEGPLRSQVA</sequence>
<feature type="compositionally biased region" description="Acidic residues" evidence="1">
    <location>
        <begin position="125"/>
        <end position="135"/>
    </location>
</feature>
<dbReference type="Gene3D" id="3.40.50.720">
    <property type="entry name" value="NAD(P)-binding Rossmann-like Domain"/>
    <property type="match status" value="1"/>
</dbReference>
<evidence type="ECO:0000313" key="4">
    <source>
        <dbReference type="Proteomes" id="UP000266841"/>
    </source>
</evidence>